<reference evidence="2" key="1">
    <citation type="journal article" date="2019" name="Int. J. Syst. Evol. Microbiol.">
        <title>The Global Catalogue of Microorganisms (GCM) 10K type strain sequencing project: providing services to taxonomists for standard genome sequencing and annotation.</title>
        <authorList>
            <consortium name="The Broad Institute Genomics Platform"/>
            <consortium name="The Broad Institute Genome Sequencing Center for Infectious Disease"/>
            <person name="Wu L."/>
            <person name="Ma J."/>
        </authorList>
    </citation>
    <scope>NUCLEOTIDE SEQUENCE [LARGE SCALE GENOMIC DNA]</scope>
    <source>
        <strain evidence="2">CECT 7184</strain>
    </source>
</reference>
<sequence>MTIVYGGNGSGKSSYSRILRKLCWSRNPSVTLKKNVFNPSSNQQQVDFIVEDNGSNINFSWTENSPSNPILNSFFVFDNDCGDIYINNENPTEYKPVGIDVLEKIGFDLWKYFASL</sequence>
<evidence type="ECO:0000313" key="1">
    <source>
        <dbReference type="EMBL" id="MDN3709706.1"/>
    </source>
</evidence>
<gene>
    <name evidence="1" type="ORF">QW060_22410</name>
</gene>
<dbReference type="SUPFAM" id="SSF52540">
    <property type="entry name" value="P-loop containing nucleoside triphosphate hydrolases"/>
    <property type="match status" value="1"/>
</dbReference>
<keyword evidence="2" id="KW-1185">Reference proteome</keyword>
<proteinExistence type="predicted"/>
<dbReference type="InterPro" id="IPR027417">
    <property type="entry name" value="P-loop_NTPase"/>
</dbReference>
<accession>A0ABT8D020</accession>
<name>A0ABT8D020_9FLAO</name>
<protein>
    <recommendedName>
        <fullName evidence="3">Protein CR006 P-loop domain-containing protein</fullName>
    </recommendedName>
</protein>
<comment type="caution">
    <text evidence="1">The sequence shown here is derived from an EMBL/GenBank/DDBJ whole genome shotgun (WGS) entry which is preliminary data.</text>
</comment>
<organism evidence="1 2">
    <name type="scientific">Paenimyroides ceti</name>
    <dbReference type="NCBI Taxonomy" id="395087"/>
    <lineage>
        <taxon>Bacteria</taxon>
        <taxon>Pseudomonadati</taxon>
        <taxon>Bacteroidota</taxon>
        <taxon>Flavobacteriia</taxon>
        <taxon>Flavobacteriales</taxon>
        <taxon>Flavobacteriaceae</taxon>
        <taxon>Paenimyroides</taxon>
    </lineage>
</organism>
<dbReference type="EMBL" id="JAUFQU010000053">
    <property type="protein sequence ID" value="MDN3709706.1"/>
    <property type="molecule type" value="Genomic_DNA"/>
</dbReference>
<dbReference type="Gene3D" id="3.40.50.300">
    <property type="entry name" value="P-loop containing nucleotide triphosphate hydrolases"/>
    <property type="match status" value="1"/>
</dbReference>
<evidence type="ECO:0000313" key="2">
    <source>
        <dbReference type="Proteomes" id="UP001242368"/>
    </source>
</evidence>
<dbReference type="Proteomes" id="UP001242368">
    <property type="component" value="Unassembled WGS sequence"/>
</dbReference>
<dbReference type="RefSeq" id="WP_290365185.1">
    <property type="nucleotide sequence ID" value="NZ_JAUFQU010000053.1"/>
</dbReference>
<evidence type="ECO:0008006" key="3">
    <source>
        <dbReference type="Google" id="ProtNLM"/>
    </source>
</evidence>